<dbReference type="GO" id="GO:0005886">
    <property type="term" value="C:plasma membrane"/>
    <property type="evidence" value="ECO:0007669"/>
    <property type="project" value="UniProtKB-SubCell"/>
</dbReference>
<feature type="transmembrane region" description="Helical" evidence="10">
    <location>
        <begin position="338"/>
        <end position="363"/>
    </location>
</feature>
<sequence>MLKNRFLLTIISTVALGGFLFGFDTAVISGAIPFIKEHFQLNEALEGWAVACVILGCMVGALTSGYFGDLYGRRKVLIITGIMFIASALGTALTNNFTFFIIMRVIGGIGVGSASVLSPTYIAEISPSAIRGQMVSLNQLAIVSGILIVYFTNFLFLGVGEDNWRYMLASESIPALIFIVALCFIPESPRWLVKKNKEQEAIAVLDKIYSPTESRMVLDQIKDSLKNVNSVKISELFEGRMKKVLIIGTVLACLQQLTGINAVIYYAPTIFMNAGASLASSFWQPVMIGAINFIFTLVAISLIEKLGRKTLMLYGSAGMSISLAFLVGAFYFDMLEGYWVLIFILGYIASFGSSLAPVMWVVVSELFPNRLRGAAMSFSTFLHWTCTFLVVQTFPWMLAFMGGAFAFGIFMVLSVFTFYFIFKYVPETKGMTLENLEKKYITSKKSTYERV</sequence>
<evidence type="ECO:0000256" key="9">
    <source>
        <dbReference type="RuleBase" id="RU003346"/>
    </source>
</evidence>
<feature type="transmembrane region" description="Helical" evidence="10">
    <location>
        <begin position="244"/>
        <end position="267"/>
    </location>
</feature>
<feature type="transmembrane region" description="Helical" evidence="10">
    <location>
        <begin position="47"/>
        <end position="67"/>
    </location>
</feature>
<dbReference type="eggNOG" id="COG2814">
    <property type="taxonomic scope" value="Bacteria"/>
</dbReference>
<dbReference type="InterPro" id="IPR020846">
    <property type="entry name" value="MFS_dom"/>
</dbReference>
<accession>A0A074L4Q3</accession>
<dbReference type="InterPro" id="IPR036259">
    <property type="entry name" value="MFS_trans_sf"/>
</dbReference>
<dbReference type="PROSITE" id="PS50850">
    <property type="entry name" value="MFS"/>
    <property type="match status" value="1"/>
</dbReference>
<dbReference type="STRING" id="1048983.EL17_01045"/>
<keyword evidence="6 10" id="KW-0812">Transmembrane</keyword>
<dbReference type="EMBL" id="JMIH01000011">
    <property type="protein sequence ID" value="KEO75470.1"/>
    <property type="molecule type" value="Genomic_DNA"/>
</dbReference>
<dbReference type="InterPro" id="IPR050814">
    <property type="entry name" value="Myo-inositol_Transporter"/>
</dbReference>
<keyword evidence="8 10" id="KW-0472">Membrane</keyword>
<name>A0A074L4Q3_9BACT</name>
<keyword evidence="5" id="KW-0762">Sugar transport</keyword>
<dbReference type="Pfam" id="PF00083">
    <property type="entry name" value="Sugar_tr"/>
    <property type="match status" value="1"/>
</dbReference>
<protein>
    <recommendedName>
        <fullName evidence="11">Major facilitator superfamily (MFS) profile domain-containing protein</fullName>
    </recommendedName>
</protein>
<dbReference type="PROSITE" id="PS00217">
    <property type="entry name" value="SUGAR_TRANSPORT_2"/>
    <property type="match status" value="1"/>
</dbReference>
<feature type="transmembrane region" description="Helical" evidence="10">
    <location>
        <begin position="400"/>
        <end position="422"/>
    </location>
</feature>
<evidence type="ECO:0000256" key="5">
    <source>
        <dbReference type="ARBA" id="ARBA00022597"/>
    </source>
</evidence>
<dbReference type="CDD" id="cd17359">
    <property type="entry name" value="MFS_XylE_like"/>
    <property type="match status" value="1"/>
</dbReference>
<dbReference type="InterPro" id="IPR005828">
    <property type="entry name" value="MFS_sugar_transport-like"/>
</dbReference>
<gene>
    <name evidence="12" type="ORF">EL17_01045</name>
</gene>
<dbReference type="PANTHER" id="PTHR48020">
    <property type="entry name" value="PROTON MYO-INOSITOL COTRANSPORTER"/>
    <property type="match status" value="1"/>
</dbReference>
<feature type="domain" description="Major facilitator superfamily (MFS) profile" evidence="11">
    <location>
        <begin position="10"/>
        <end position="429"/>
    </location>
</feature>
<comment type="subcellular location">
    <subcellularLocation>
        <location evidence="1">Cell membrane</location>
        <topology evidence="1">Multi-pass membrane protein</topology>
    </subcellularLocation>
</comment>
<evidence type="ECO:0000259" key="11">
    <source>
        <dbReference type="PROSITE" id="PS50850"/>
    </source>
</evidence>
<dbReference type="Proteomes" id="UP000027821">
    <property type="component" value="Unassembled WGS sequence"/>
</dbReference>
<dbReference type="AlphaFoldDB" id="A0A074L4Q3"/>
<comment type="caution">
    <text evidence="12">The sequence shown here is derived from an EMBL/GenBank/DDBJ whole genome shotgun (WGS) entry which is preliminary data.</text>
</comment>
<keyword evidence="4" id="KW-1003">Cell membrane</keyword>
<dbReference type="NCBIfam" id="TIGR00879">
    <property type="entry name" value="SP"/>
    <property type="match status" value="1"/>
</dbReference>
<dbReference type="PRINTS" id="PR00171">
    <property type="entry name" value="SUGRTRNSPORT"/>
</dbReference>
<evidence type="ECO:0000256" key="7">
    <source>
        <dbReference type="ARBA" id="ARBA00022989"/>
    </source>
</evidence>
<keyword evidence="7 10" id="KW-1133">Transmembrane helix</keyword>
<feature type="transmembrane region" description="Helical" evidence="10">
    <location>
        <begin position="310"/>
        <end position="332"/>
    </location>
</feature>
<evidence type="ECO:0000313" key="13">
    <source>
        <dbReference type="Proteomes" id="UP000027821"/>
    </source>
</evidence>
<evidence type="ECO:0000256" key="4">
    <source>
        <dbReference type="ARBA" id="ARBA00022475"/>
    </source>
</evidence>
<feature type="transmembrane region" description="Helical" evidence="10">
    <location>
        <begin position="76"/>
        <end position="93"/>
    </location>
</feature>
<feature type="transmembrane region" description="Helical" evidence="10">
    <location>
        <begin position="7"/>
        <end position="35"/>
    </location>
</feature>
<feature type="transmembrane region" description="Helical" evidence="10">
    <location>
        <begin position="135"/>
        <end position="158"/>
    </location>
</feature>
<evidence type="ECO:0000256" key="2">
    <source>
        <dbReference type="ARBA" id="ARBA00010992"/>
    </source>
</evidence>
<dbReference type="PANTHER" id="PTHR48020:SF12">
    <property type="entry name" value="PROTON MYO-INOSITOL COTRANSPORTER"/>
    <property type="match status" value="1"/>
</dbReference>
<organism evidence="12 13">
    <name type="scientific">Anditalea andensis</name>
    <dbReference type="NCBI Taxonomy" id="1048983"/>
    <lineage>
        <taxon>Bacteria</taxon>
        <taxon>Pseudomonadati</taxon>
        <taxon>Bacteroidota</taxon>
        <taxon>Cytophagia</taxon>
        <taxon>Cytophagales</taxon>
        <taxon>Cytophagaceae</taxon>
        <taxon>Anditalea</taxon>
    </lineage>
</organism>
<feature type="transmembrane region" description="Helical" evidence="10">
    <location>
        <begin position="164"/>
        <end position="185"/>
    </location>
</feature>
<dbReference type="Gene3D" id="1.20.1250.20">
    <property type="entry name" value="MFS general substrate transporter like domains"/>
    <property type="match status" value="2"/>
</dbReference>
<dbReference type="InterPro" id="IPR003663">
    <property type="entry name" value="Sugar/inositol_transpt"/>
</dbReference>
<feature type="transmembrane region" description="Helical" evidence="10">
    <location>
        <begin position="99"/>
        <end position="123"/>
    </location>
</feature>
<evidence type="ECO:0000313" key="12">
    <source>
        <dbReference type="EMBL" id="KEO75470.1"/>
    </source>
</evidence>
<evidence type="ECO:0000256" key="3">
    <source>
        <dbReference type="ARBA" id="ARBA00022448"/>
    </source>
</evidence>
<evidence type="ECO:0000256" key="1">
    <source>
        <dbReference type="ARBA" id="ARBA00004651"/>
    </source>
</evidence>
<reference evidence="12 13" key="1">
    <citation type="submission" date="2014-04" db="EMBL/GenBank/DDBJ databases">
        <title>Characterization and application of a salt tolerant electro-active bacterium.</title>
        <authorList>
            <person name="Yang L."/>
            <person name="Wei S."/>
            <person name="Tay Q.X.M."/>
        </authorList>
    </citation>
    <scope>NUCLEOTIDE SEQUENCE [LARGE SCALE GENOMIC DNA]</scope>
    <source>
        <strain evidence="12 13">LY1</strain>
    </source>
</reference>
<dbReference type="InterPro" id="IPR047984">
    <property type="entry name" value="XylE-like"/>
</dbReference>
<dbReference type="FunFam" id="1.20.1250.20:FF:000122">
    <property type="entry name" value="D-xylose transporter XylE"/>
    <property type="match status" value="1"/>
</dbReference>
<feature type="transmembrane region" description="Helical" evidence="10">
    <location>
        <begin position="282"/>
        <end position="303"/>
    </location>
</feature>
<evidence type="ECO:0000256" key="10">
    <source>
        <dbReference type="SAM" id="Phobius"/>
    </source>
</evidence>
<dbReference type="RefSeq" id="WP_035069659.1">
    <property type="nucleotide sequence ID" value="NZ_JMIH01000011.1"/>
</dbReference>
<dbReference type="OrthoDB" id="9783823at2"/>
<comment type="similarity">
    <text evidence="2 9">Belongs to the major facilitator superfamily. Sugar transporter (TC 2.A.1.1) family.</text>
</comment>
<evidence type="ECO:0000256" key="6">
    <source>
        <dbReference type="ARBA" id="ARBA00022692"/>
    </source>
</evidence>
<proteinExistence type="inferred from homology"/>
<keyword evidence="13" id="KW-1185">Reference proteome</keyword>
<dbReference type="GO" id="GO:0022857">
    <property type="term" value="F:transmembrane transporter activity"/>
    <property type="evidence" value="ECO:0007669"/>
    <property type="project" value="InterPro"/>
</dbReference>
<keyword evidence="3 9" id="KW-0813">Transport</keyword>
<evidence type="ECO:0000256" key="8">
    <source>
        <dbReference type="ARBA" id="ARBA00023136"/>
    </source>
</evidence>
<dbReference type="InterPro" id="IPR005829">
    <property type="entry name" value="Sugar_transporter_CS"/>
</dbReference>
<feature type="transmembrane region" description="Helical" evidence="10">
    <location>
        <begin position="375"/>
        <end position="394"/>
    </location>
</feature>
<dbReference type="SUPFAM" id="SSF103473">
    <property type="entry name" value="MFS general substrate transporter"/>
    <property type="match status" value="1"/>
</dbReference>